<dbReference type="EMBL" id="MLCO01000001">
    <property type="protein sequence ID" value="ONG59112.1"/>
    <property type="molecule type" value="Genomic_DNA"/>
</dbReference>
<feature type="compositionally biased region" description="Basic residues" evidence="1">
    <location>
        <begin position="57"/>
        <end position="71"/>
    </location>
</feature>
<feature type="region of interest" description="Disordered" evidence="1">
    <location>
        <begin position="107"/>
        <end position="130"/>
    </location>
</feature>
<organism evidence="2 3">
    <name type="scientific">Teichococcus deserti</name>
    <dbReference type="NCBI Taxonomy" id="1817963"/>
    <lineage>
        <taxon>Bacteria</taxon>
        <taxon>Pseudomonadati</taxon>
        <taxon>Pseudomonadota</taxon>
        <taxon>Alphaproteobacteria</taxon>
        <taxon>Acetobacterales</taxon>
        <taxon>Roseomonadaceae</taxon>
        <taxon>Roseomonas</taxon>
    </lineage>
</organism>
<accession>A0A1V2H8M9</accession>
<reference evidence="2 3" key="1">
    <citation type="submission" date="2016-10" db="EMBL/GenBank/DDBJ databases">
        <title>Draft Genome sequence of Roseomonas sp. strain M3.</title>
        <authorList>
            <person name="Subhash Y."/>
            <person name="Lee S."/>
        </authorList>
    </citation>
    <scope>NUCLEOTIDE SEQUENCE [LARGE SCALE GENOMIC DNA]</scope>
    <source>
        <strain evidence="2 3">M3</strain>
    </source>
</reference>
<evidence type="ECO:0000313" key="2">
    <source>
        <dbReference type="EMBL" id="ONG59112.1"/>
    </source>
</evidence>
<dbReference type="AlphaFoldDB" id="A0A1V2H8M9"/>
<gene>
    <name evidence="2" type="ORF">BKE38_00075</name>
</gene>
<name>A0A1V2H8M9_9PROT</name>
<feature type="region of interest" description="Disordered" evidence="1">
    <location>
        <begin position="1"/>
        <end position="75"/>
    </location>
</feature>
<evidence type="ECO:0000256" key="1">
    <source>
        <dbReference type="SAM" id="MobiDB-lite"/>
    </source>
</evidence>
<keyword evidence="3" id="KW-1185">Reference proteome</keyword>
<proteinExistence type="predicted"/>
<dbReference type="AntiFam" id="ANF00171">
    <property type="entry name" value="Shadow ORF (opposite pikAII)"/>
</dbReference>
<evidence type="ECO:0000313" key="3">
    <source>
        <dbReference type="Proteomes" id="UP000188879"/>
    </source>
</evidence>
<comment type="caution">
    <text evidence="2">The sequence shown here is derived from an EMBL/GenBank/DDBJ whole genome shotgun (WGS) entry which is preliminary data.</text>
</comment>
<protein>
    <submittedName>
        <fullName evidence="2">Uncharacterized protein</fullName>
    </submittedName>
</protein>
<feature type="compositionally biased region" description="Basic and acidic residues" evidence="1">
    <location>
        <begin position="118"/>
        <end position="130"/>
    </location>
</feature>
<sequence>MEAAAHRQRRDDEALGSQRRRQTGQPRLRQGEDAMLRAVDGGELGICRGDGGQRHDARSRRQHRQHRRRGQQRLEAARILDNQGEGVFQGEHAGDGGGDGLAQAVAQQQVGADAAGEEALRQAPDDGQQRRRALDLPVEASAFGHRAAIDDLAQAAALDRAGGLVATRQAGAEDGVLRMELAAHLVVLRALAGESVTVRAAPGGIAVAPAAMIVAPMAVTPPRAVVPRLSESRARQEASRPC</sequence>
<dbReference type="Proteomes" id="UP000188879">
    <property type="component" value="Unassembled WGS sequence"/>
</dbReference>